<evidence type="ECO:0000313" key="4">
    <source>
        <dbReference type="Proteomes" id="UP000321525"/>
    </source>
</evidence>
<keyword evidence="1" id="KW-1133">Transmembrane helix</keyword>
<evidence type="ECO:0000313" key="3">
    <source>
        <dbReference type="EMBL" id="TWX62462.1"/>
    </source>
</evidence>
<comment type="caution">
    <text evidence="3">The sequence shown here is derived from an EMBL/GenBank/DDBJ whole genome shotgun (WGS) entry which is preliminary data.</text>
</comment>
<dbReference type="EMBL" id="VOLQ01000080">
    <property type="protein sequence ID" value="TWX62462.1"/>
    <property type="molecule type" value="Genomic_DNA"/>
</dbReference>
<keyword evidence="1" id="KW-0812">Transmembrane</keyword>
<dbReference type="OrthoDB" id="6228254at2"/>
<feature type="transmembrane region" description="Helical" evidence="1">
    <location>
        <begin position="93"/>
        <end position="116"/>
    </location>
</feature>
<evidence type="ECO:0000313" key="2">
    <source>
        <dbReference type="EMBL" id="TWX53826.1"/>
    </source>
</evidence>
<sequence length="124" mass="14181">MNSNKSKIIWLSISTLLLFTYSGFSLWLPHYVENQYEESNSRDLEERISLIEQAIYKAESEEPFDKSQIVTIFKSTIESEISTENYISKIVNIFTTVSSILIGVLLIHLASLISVFQGLVKKKT</sequence>
<keyword evidence="4" id="KW-1185">Reference proteome</keyword>
<protein>
    <submittedName>
        <fullName evidence="3">Uncharacterized protein</fullName>
    </submittedName>
</protein>
<dbReference type="AlphaFoldDB" id="A0A5C6Q240"/>
<organism evidence="3 5">
    <name type="scientific">Colwellia hornerae</name>
    <dbReference type="NCBI Taxonomy" id="89402"/>
    <lineage>
        <taxon>Bacteria</taxon>
        <taxon>Pseudomonadati</taxon>
        <taxon>Pseudomonadota</taxon>
        <taxon>Gammaproteobacteria</taxon>
        <taxon>Alteromonadales</taxon>
        <taxon>Colwelliaceae</taxon>
        <taxon>Colwellia</taxon>
    </lineage>
</organism>
<keyword evidence="1" id="KW-0472">Membrane</keyword>
<evidence type="ECO:0000256" key="1">
    <source>
        <dbReference type="SAM" id="Phobius"/>
    </source>
</evidence>
<accession>A0A5C6Q240</accession>
<dbReference type="Proteomes" id="UP000321917">
    <property type="component" value="Unassembled WGS sequence"/>
</dbReference>
<reference evidence="3 5" key="1">
    <citation type="submission" date="2019-07" db="EMBL/GenBank/DDBJ databases">
        <title>Genomes of sea-ice associated Colwellia species.</title>
        <authorList>
            <person name="Bowman J.P."/>
        </authorList>
    </citation>
    <scope>NUCLEOTIDE SEQUENCE [LARGE SCALE GENOMIC DNA]</scope>
    <source>
        <strain evidence="2 4">ACAM 607</strain>
        <strain evidence="3 5">IC036</strain>
    </source>
</reference>
<dbReference type="RefSeq" id="WP_146801224.1">
    <property type="nucleotide sequence ID" value="NZ_VOLP01000046.1"/>
</dbReference>
<dbReference type="EMBL" id="VOLR01000047">
    <property type="protein sequence ID" value="TWX53826.1"/>
    <property type="molecule type" value="Genomic_DNA"/>
</dbReference>
<proteinExistence type="predicted"/>
<dbReference type="Proteomes" id="UP000321525">
    <property type="component" value="Unassembled WGS sequence"/>
</dbReference>
<evidence type="ECO:0000313" key="5">
    <source>
        <dbReference type="Proteomes" id="UP000321917"/>
    </source>
</evidence>
<gene>
    <name evidence="2" type="ORF">ESZ26_18525</name>
    <name evidence="3" type="ORF">ESZ27_18795</name>
</gene>
<name>A0A5C6Q240_9GAMM</name>
<feature type="transmembrane region" description="Helical" evidence="1">
    <location>
        <begin position="7"/>
        <end position="28"/>
    </location>
</feature>